<evidence type="ECO:0000313" key="1">
    <source>
        <dbReference type="EMBL" id="QEL17368.1"/>
    </source>
</evidence>
<gene>
    <name evidence="1" type="ORF">PX52LOC_04352</name>
</gene>
<reference evidence="2" key="1">
    <citation type="submission" date="2019-08" db="EMBL/GenBank/DDBJ databases">
        <title>Limnoglobus roseus gen. nov., sp. nov., a novel freshwater planctomycete with a giant genome from the family Gemmataceae.</title>
        <authorList>
            <person name="Kulichevskaya I.S."/>
            <person name="Naumoff D.G."/>
            <person name="Miroshnikov K."/>
            <person name="Ivanova A."/>
            <person name="Philippov D.A."/>
            <person name="Hakobyan A."/>
            <person name="Rijpstra I.C."/>
            <person name="Sinninghe Damste J.S."/>
            <person name="Liesack W."/>
            <person name="Dedysh S.N."/>
        </authorList>
    </citation>
    <scope>NUCLEOTIDE SEQUENCE [LARGE SCALE GENOMIC DNA]</scope>
    <source>
        <strain evidence="2">PX52</strain>
    </source>
</reference>
<dbReference type="PRINTS" id="PR00368">
    <property type="entry name" value="FADPNR"/>
</dbReference>
<keyword evidence="2" id="KW-1185">Reference proteome</keyword>
<keyword evidence="1" id="KW-0503">Monooxygenase</keyword>
<dbReference type="InterPro" id="IPR036188">
    <property type="entry name" value="FAD/NAD-bd_sf"/>
</dbReference>
<dbReference type="Proteomes" id="UP000324974">
    <property type="component" value="Chromosome"/>
</dbReference>
<dbReference type="AlphaFoldDB" id="A0A5C1AKH3"/>
<evidence type="ECO:0000313" key="2">
    <source>
        <dbReference type="Proteomes" id="UP000324974"/>
    </source>
</evidence>
<dbReference type="SUPFAM" id="SSF51905">
    <property type="entry name" value="FAD/NAD(P)-binding domain"/>
    <property type="match status" value="1"/>
</dbReference>
<organism evidence="1 2">
    <name type="scientific">Limnoglobus roseus</name>
    <dbReference type="NCBI Taxonomy" id="2598579"/>
    <lineage>
        <taxon>Bacteria</taxon>
        <taxon>Pseudomonadati</taxon>
        <taxon>Planctomycetota</taxon>
        <taxon>Planctomycetia</taxon>
        <taxon>Gemmatales</taxon>
        <taxon>Gemmataceae</taxon>
        <taxon>Limnoglobus</taxon>
    </lineage>
</organism>
<dbReference type="EMBL" id="CP042425">
    <property type="protein sequence ID" value="QEL17368.1"/>
    <property type="molecule type" value="Genomic_DNA"/>
</dbReference>
<dbReference type="GO" id="GO:0004497">
    <property type="term" value="F:monooxygenase activity"/>
    <property type="evidence" value="ECO:0007669"/>
    <property type="project" value="UniProtKB-KW"/>
</dbReference>
<dbReference type="OrthoDB" id="9773233at2"/>
<sequence length="390" mass="42738">MPKPTVQPRIAILGAGPIGLEAALYARALDYPVTVYESGQPAEQVNRWGHVAMFTPFGQNCTTLGLETLLRENPKREFPGDRAGVTGREWRESYLLPLAESPRLKDCLQLQTTVLTIGRTGWRKTDAADTGKPLPPFRLLVRTAQGQERFDTADVILDCTGNYPRPNWAGDAGIPAAGEIASRPQVSYWVDDVLASKKPHYAGKSIILIGGGYSAATTMVNLAALAEEQQSTWVIWLTHADRGGGPLPRVPSDPWKERDKLAAKANNLACRCDGNLEYHPQTHVEELISHGPDKGFRVAGKVLGKPMSWEVDRVIANVGYRADLTICQELRVSEPAGQFATSEPGYYILGMKSHGRKSGFLLAEGFEQIRRTFAAVSGQKTLDLYTRKAA</sequence>
<keyword evidence="1" id="KW-0560">Oxidoreductase</keyword>
<dbReference type="KEGG" id="lrs:PX52LOC_04352"/>
<protein>
    <submittedName>
        <fullName evidence="1">Monooxygenase</fullName>
    </submittedName>
</protein>
<dbReference type="RefSeq" id="WP_149111990.1">
    <property type="nucleotide sequence ID" value="NZ_CP042425.1"/>
</dbReference>
<accession>A0A5C1AKH3</accession>
<dbReference type="Gene3D" id="3.50.50.60">
    <property type="entry name" value="FAD/NAD(P)-binding domain"/>
    <property type="match status" value="1"/>
</dbReference>
<proteinExistence type="predicted"/>
<name>A0A5C1AKH3_9BACT</name>